<proteinExistence type="predicted"/>
<dbReference type="InterPro" id="IPR013154">
    <property type="entry name" value="ADH-like_N"/>
</dbReference>
<dbReference type="PANTHER" id="PTHR48106">
    <property type="entry name" value="QUINONE OXIDOREDUCTASE PIG3-RELATED"/>
    <property type="match status" value="1"/>
</dbReference>
<gene>
    <name evidence="4" type="ORF">ACFOLG_11145</name>
</gene>
<dbReference type="InterPro" id="IPR002364">
    <property type="entry name" value="Quin_OxRdtase/zeta-crystal_CS"/>
</dbReference>
<evidence type="ECO:0000256" key="2">
    <source>
        <dbReference type="ARBA" id="ARBA00023002"/>
    </source>
</evidence>
<dbReference type="SUPFAM" id="SSF51735">
    <property type="entry name" value="NAD(P)-binding Rossmann-fold domains"/>
    <property type="match status" value="1"/>
</dbReference>
<organism evidence="4 5">
    <name type="scientific">Vogesella facilis</name>
    <dbReference type="NCBI Taxonomy" id="1655232"/>
    <lineage>
        <taxon>Bacteria</taxon>
        <taxon>Pseudomonadati</taxon>
        <taxon>Pseudomonadota</taxon>
        <taxon>Betaproteobacteria</taxon>
        <taxon>Neisseriales</taxon>
        <taxon>Chromobacteriaceae</taxon>
        <taxon>Vogesella</taxon>
    </lineage>
</organism>
<name>A0ABV7RFB4_9NEIS</name>
<dbReference type="EMBL" id="JBHRXN010000030">
    <property type="protein sequence ID" value="MFC3532740.1"/>
    <property type="molecule type" value="Genomic_DNA"/>
</dbReference>
<dbReference type="InterPro" id="IPR011032">
    <property type="entry name" value="GroES-like_sf"/>
</dbReference>
<dbReference type="CDD" id="cd05286">
    <property type="entry name" value="QOR2"/>
    <property type="match status" value="1"/>
</dbReference>
<keyword evidence="5" id="KW-1185">Reference proteome</keyword>
<reference evidence="5" key="1">
    <citation type="journal article" date="2019" name="Int. J. Syst. Evol. Microbiol.">
        <title>The Global Catalogue of Microorganisms (GCM) 10K type strain sequencing project: providing services to taxonomists for standard genome sequencing and annotation.</title>
        <authorList>
            <consortium name="The Broad Institute Genomics Platform"/>
            <consortium name="The Broad Institute Genome Sequencing Center for Infectious Disease"/>
            <person name="Wu L."/>
            <person name="Ma J."/>
        </authorList>
    </citation>
    <scope>NUCLEOTIDE SEQUENCE [LARGE SCALE GENOMIC DNA]</scope>
    <source>
        <strain evidence="5">KCTC 42742</strain>
    </source>
</reference>
<keyword evidence="2" id="KW-0560">Oxidoreductase</keyword>
<dbReference type="NCBIfam" id="NF008024">
    <property type="entry name" value="PRK10754.1"/>
    <property type="match status" value="1"/>
</dbReference>
<dbReference type="Gene3D" id="3.90.180.10">
    <property type="entry name" value="Medium-chain alcohol dehydrogenases, catalytic domain"/>
    <property type="match status" value="1"/>
</dbReference>
<dbReference type="RefSeq" id="WP_386091722.1">
    <property type="nucleotide sequence ID" value="NZ_JBHRXN010000030.1"/>
</dbReference>
<protein>
    <submittedName>
        <fullName evidence="4">Quinone oxidoreductase family protein</fullName>
    </submittedName>
</protein>
<dbReference type="PROSITE" id="PS01162">
    <property type="entry name" value="QOR_ZETA_CRYSTAL"/>
    <property type="match status" value="1"/>
</dbReference>
<dbReference type="Proteomes" id="UP001595741">
    <property type="component" value="Unassembled WGS sequence"/>
</dbReference>
<dbReference type="SUPFAM" id="SSF50129">
    <property type="entry name" value="GroES-like"/>
    <property type="match status" value="1"/>
</dbReference>
<keyword evidence="1" id="KW-0521">NADP</keyword>
<feature type="domain" description="Enoyl reductase (ER)" evidence="3">
    <location>
        <begin position="11"/>
        <end position="322"/>
    </location>
</feature>
<evidence type="ECO:0000256" key="1">
    <source>
        <dbReference type="ARBA" id="ARBA00022857"/>
    </source>
</evidence>
<dbReference type="InterPro" id="IPR020843">
    <property type="entry name" value="ER"/>
</dbReference>
<dbReference type="InterPro" id="IPR013149">
    <property type="entry name" value="ADH-like_C"/>
</dbReference>
<evidence type="ECO:0000313" key="4">
    <source>
        <dbReference type="EMBL" id="MFC3532740.1"/>
    </source>
</evidence>
<comment type="caution">
    <text evidence="4">The sequence shown here is derived from an EMBL/GenBank/DDBJ whole genome shotgun (WGS) entry which is preliminary data.</text>
</comment>
<dbReference type="Pfam" id="PF00107">
    <property type="entry name" value="ADH_zinc_N"/>
    <property type="match status" value="1"/>
</dbReference>
<dbReference type="Gene3D" id="3.40.50.720">
    <property type="entry name" value="NAD(P)-binding Rossmann-like Domain"/>
    <property type="match status" value="1"/>
</dbReference>
<dbReference type="PANTHER" id="PTHR48106:SF13">
    <property type="entry name" value="QUINONE OXIDOREDUCTASE-RELATED"/>
    <property type="match status" value="1"/>
</dbReference>
<sequence length="324" mass="33964">MNQIIRFHATGGPEVLQLEQSDPGSPGPGEVLLRHSAIGVNFIDTYHRSGLYPLTLPSGLGSEAAGVVEAVGAGVGHLAVGDRVAYAGGAQGAYSQRRVMNAAPLVRLPDDIADDTAACVMLQGMTVEYLIRRTFAVEAGQTVLWHAAAGGVGQIAVQWLKSLGVQVIGTVGSADKAAIAHRLGCKHVINYRTEDVVARVNEITDGKGVPVVYDSVGKDTFDISLDCLAPRGMLVSFGNASGAVPAFAPLLLAQKGSLFFTRPKLGDYVATRAELETSAEALFERIRAGAVKVQPSARYALADAARAHADLEARRTTGSIILLP</sequence>
<dbReference type="InterPro" id="IPR036291">
    <property type="entry name" value="NAD(P)-bd_dom_sf"/>
</dbReference>
<evidence type="ECO:0000313" key="5">
    <source>
        <dbReference type="Proteomes" id="UP001595741"/>
    </source>
</evidence>
<dbReference type="SMART" id="SM00829">
    <property type="entry name" value="PKS_ER"/>
    <property type="match status" value="1"/>
</dbReference>
<evidence type="ECO:0000259" key="3">
    <source>
        <dbReference type="SMART" id="SM00829"/>
    </source>
</evidence>
<dbReference type="Pfam" id="PF08240">
    <property type="entry name" value="ADH_N"/>
    <property type="match status" value="1"/>
</dbReference>
<dbReference type="InterPro" id="IPR047618">
    <property type="entry name" value="QOR-like"/>
</dbReference>
<accession>A0ABV7RFB4</accession>